<sequence length="218" mass="24360">MREKSLNIYHDYSIVEGENFSVPKEAAYYLYTKRCLDLLLASIGIVLAIPIIAVFAILVVLESPGSPFYIQQRVGKNGNYFNLIKLRSMNNDAEKEGAKWAEANDPRVTKIGSFMRKTRIDELPQLLSVLKGDMSIIGPRPERPVFTAQFDSEIPGFAKRLAVRPGLTGLAQVSGGYEITPGEKLKYDLEYISNLTFKLELKIMLKTVKVLVTGEGAR</sequence>
<evidence type="ECO:0000313" key="5">
    <source>
        <dbReference type="Proteomes" id="UP000288024"/>
    </source>
</evidence>
<dbReference type="PANTHER" id="PTHR30576:SF0">
    <property type="entry name" value="UNDECAPRENYL-PHOSPHATE N-ACETYLGALACTOSAMINYL 1-PHOSPHATE TRANSFERASE-RELATED"/>
    <property type="match status" value="1"/>
</dbReference>
<evidence type="ECO:0000256" key="1">
    <source>
        <dbReference type="ARBA" id="ARBA00006464"/>
    </source>
</evidence>
<dbReference type="EMBL" id="RZTZ01000012">
    <property type="protein sequence ID" value="RVT58536.1"/>
    <property type="molecule type" value="Genomic_DNA"/>
</dbReference>
<organism evidence="4 5">
    <name type="scientific">Niallia taxi</name>
    <dbReference type="NCBI Taxonomy" id="2499688"/>
    <lineage>
        <taxon>Bacteria</taxon>
        <taxon>Bacillati</taxon>
        <taxon>Bacillota</taxon>
        <taxon>Bacilli</taxon>
        <taxon>Bacillales</taxon>
        <taxon>Bacillaceae</taxon>
        <taxon>Niallia</taxon>
    </lineage>
</organism>
<gene>
    <name evidence="4" type="ORF">EM808_21685</name>
</gene>
<dbReference type="PANTHER" id="PTHR30576">
    <property type="entry name" value="COLANIC BIOSYNTHESIS UDP-GLUCOSE LIPID CARRIER TRANSFERASE"/>
    <property type="match status" value="1"/>
</dbReference>
<comment type="similarity">
    <text evidence="1">Belongs to the bacterial sugar transferase family.</text>
</comment>
<evidence type="ECO:0000313" key="4">
    <source>
        <dbReference type="EMBL" id="RVT58536.1"/>
    </source>
</evidence>
<comment type="caution">
    <text evidence="4">The sequence shown here is derived from an EMBL/GenBank/DDBJ whole genome shotgun (WGS) entry which is preliminary data.</text>
</comment>
<name>A0A437K5W4_9BACI</name>
<dbReference type="Proteomes" id="UP000288024">
    <property type="component" value="Unassembled WGS sequence"/>
</dbReference>
<accession>A0A437K5W4</accession>
<dbReference type="RefSeq" id="WP_127740709.1">
    <property type="nucleotide sequence ID" value="NZ_CAJCKN010000012.1"/>
</dbReference>
<keyword evidence="5" id="KW-1185">Reference proteome</keyword>
<keyword evidence="2" id="KW-1133">Transmembrane helix</keyword>
<keyword evidence="2" id="KW-0812">Transmembrane</keyword>
<feature type="transmembrane region" description="Helical" evidence="2">
    <location>
        <begin position="38"/>
        <end position="61"/>
    </location>
</feature>
<proteinExistence type="inferred from homology"/>
<dbReference type="GO" id="GO:0016780">
    <property type="term" value="F:phosphotransferase activity, for other substituted phosphate groups"/>
    <property type="evidence" value="ECO:0007669"/>
    <property type="project" value="TreeGrafter"/>
</dbReference>
<evidence type="ECO:0000259" key="3">
    <source>
        <dbReference type="Pfam" id="PF02397"/>
    </source>
</evidence>
<dbReference type="AlphaFoldDB" id="A0A437K5W4"/>
<reference evidence="4 5" key="1">
    <citation type="submission" date="2019-01" db="EMBL/GenBank/DDBJ databases">
        <title>Bacillus sp. M5HDSG1-1, whole genome shotgun sequence.</title>
        <authorList>
            <person name="Tuo L."/>
        </authorList>
    </citation>
    <scope>NUCLEOTIDE SEQUENCE [LARGE SCALE GENOMIC DNA]</scope>
    <source>
        <strain evidence="4 5">M5HDSG1-1</strain>
    </source>
</reference>
<feature type="domain" description="Bacterial sugar transferase" evidence="3">
    <location>
        <begin position="33"/>
        <end position="212"/>
    </location>
</feature>
<dbReference type="GeneID" id="87619560"/>
<dbReference type="Pfam" id="PF02397">
    <property type="entry name" value="Bac_transf"/>
    <property type="match status" value="1"/>
</dbReference>
<dbReference type="InterPro" id="IPR003362">
    <property type="entry name" value="Bact_transf"/>
</dbReference>
<protein>
    <submittedName>
        <fullName evidence="4">Sugar transferase</fullName>
    </submittedName>
</protein>
<keyword evidence="2" id="KW-0472">Membrane</keyword>
<keyword evidence="4" id="KW-0808">Transferase</keyword>
<evidence type="ECO:0000256" key="2">
    <source>
        <dbReference type="SAM" id="Phobius"/>
    </source>
</evidence>